<sequence>MGTKESSAPSTQVVAFEMQKKEELILDEYTESLTIYEGGSVGTDFVGKRVAEGKKTTCISGNNCDGASQRGEDSSDKSGGTSREDYEQRMERRRLANREAARRSRIRRQEFLFHSIIVVFHMIYWFCITFQQECEKLQATAEILESEIAQIPRDIWRLSEQIEKLREENDSIFVSHLNSSFSLSSVPIFLQFTFYFWKEERIHDIDLPMEQDELEKKYGADAVSDLRAVKDSLEGKGKDTDPKTPSRDS</sequence>
<dbReference type="SMART" id="SM00338">
    <property type="entry name" value="BRLZ"/>
    <property type="match status" value="1"/>
</dbReference>
<keyword evidence="6" id="KW-0539">Nucleus</keyword>
<evidence type="ECO:0000313" key="11">
    <source>
        <dbReference type="Proteomes" id="UP000290289"/>
    </source>
</evidence>
<evidence type="ECO:0000313" key="10">
    <source>
        <dbReference type="EMBL" id="RXH88224.1"/>
    </source>
</evidence>
<dbReference type="GO" id="GO:0005634">
    <property type="term" value="C:nucleus"/>
    <property type="evidence" value="ECO:0007669"/>
    <property type="project" value="UniProtKB-SubCell"/>
</dbReference>
<feature type="compositionally biased region" description="Basic and acidic residues" evidence="7">
    <location>
        <begin position="70"/>
        <end position="91"/>
    </location>
</feature>
<keyword evidence="8" id="KW-0812">Transmembrane</keyword>
<keyword evidence="4" id="KW-0238">DNA-binding</keyword>
<keyword evidence="8" id="KW-1133">Transmembrane helix</keyword>
<dbReference type="CDD" id="cd14702">
    <property type="entry name" value="bZIP_plant_GBF1"/>
    <property type="match status" value="1"/>
</dbReference>
<dbReference type="Proteomes" id="UP000290289">
    <property type="component" value="Chromosome 10"/>
</dbReference>
<feature type="transmembrane region" description="Helical" evidence="8">
    <location>
        <begin position="111"/>
        <end position="131"/>
    </location>
</feature>
<evidence type="ECO:0000256" key="1">
    <source>
        <dbReference type="ARBA" id="ARBA00004123"/>
    </source>
</evidence>
<accession>A0A498J1J1</accession>
<keyword evidence="11" id="KW-1185">Reference proteome</keyword>
<evidence type="ECO:0000256" key="6">
    <source>
        <dbReference type="ARBA" id="ARBA00023242"/>
    </source>
</evidence>
<dbReference type="GO" id="GO:0003700">
    <property type="term" value="F:DNA-binding transcription factor activity"/>
    <property type="evidence" value="ECO:0007669"/>
    <property type="project" value="InterPro"/>
</dbReference>
<keyword evidence="3" id="KW-0805">Transcription regulation</keyword>
<proteinExistence type="inferred from homology"/>
<dbReference type="GO" id="GO:0043565">
    <property type="term" value="F:sequence-specific DNA binding"/>
    <property type="evidence" value="ECO:0007669"/>
    <property type="project" value="InterPro"/>
</dbReference>
<dbReference type="EMBL" id="RDQH01000336">
    <property type="protein sequence ID" value="RXH88224.1"/>
    <property type="molecule type" value="Genomic_DNA"/>
</dbReference>
<evidence type="ECO:0000259" key="9">
    <source>
        <dbReference type="PROSITE" id="PS00036"/>
    </source>
</evidence>
<dbReference type="InterPro" id="IPR004827">
    <property type="entry name" value="bZIP"/>
</dbReference>
<name>A0A498J1J1_MALDO</name>
<dbReference type="AlphaFoldDB" id="A0A498J1J1"/>
<feature type="domain" description="BZIP" evidence="9">
    <location>
        <begin position="92"/>
        <end position="107"/>
    </location>
</feature>
<evidence type="ECO:0000256" key="8">
    <source>
        <dbReference type="SAM" id="Phobius"/>
    </source>
</evidence>
<evidence type="ECO:0000256" key="4">
    <source>
        <dbReference type="ARBA" id="ARBA00023125"/>
    </source>
</evidence>
<gene>
    <name evidence="10" type="ORF">DVH24_042295</name>
</gene>
<dbReference type="InterPro" id="IPR045314">
    <property type="entry name" value="bZIP_plant_GBF1"/>
</dbReference>
<comment type="caution">
    <text evidence="10">The sequence shown here is derived from an EMBL/GenBank/DDBJ whole genome shotgun (WGS) entry which is preliminary data.</text>
</comment>
<keyword evidence="8" id="KW-0472">Membrane</keyword>
<evidence type="ECO:0000256" key="7">
    <source>
        <dbReference type="SAM" id="MobiDB-lite"/>
    </source>
</evidence>
<evidence type="ECO:0000256" key="3">
    <source>
        <dbReference type="ARBA" id="ARBA00023015"/>
    </source>
</evidence>
<dbReference type="PANTHER" id="PTHR45967">
    <property type="entry name" value="G-BOX-BINDING FACTOR 3-RELATED"/>
    <property type="match status" value="1"/>
</dbReference>
<dbReference type="PANTHER" id="PTHR45967:SF20">
    <property type="entry name" value="G-BOX-BINDING FACTOR 1"/>
    <property type="match status" value="1"/>
</dbReference>
<dbReference type="STRING" id="3750.A0A498J1J1"/>
<protein>
    <recommendedName>
        <fullName evidence="9">BZIP domain-containing protein</fullName>
    </recommendedName>
</protein>
<reference evidence="10 11" key="1">
    <citation type="submission" date="2018-10" db="EMBL/GenBank/DDBJ databases">
        <title>A high-quality apple genome assembly.</title>
        <authorList>
            <person name="Hu J."/>
        </authorList>
    </citation>
    <scope>NUCLEOTIDE SEQUENCE [LARGE SCALE GENOMIC DNA]</scope>
    <source>
        <strain evidence="11">cv. HFTH1</strain>
        <tissue evidence="10">Young leaf</tissue>
    </source>
</reference>
<organism evidence="10 11">
    <name type="scientific">Malus domestica</name>
    <name type="common">Apple</name>
    <name type="synonym">Pyrus malus</name>
    <dbReference type="NCBI Taxonomy" id="3750"/>
    <lineage>
        <taxon>Eukaryota</taxon>
        <taxon>Viridiplantae</taxon>
        <taxon>Streptophyta</taxon>
        <taxon>Embryophyta</taxon>
        <taxon>Tracheophyta</taxon>
        <taxon>Spermatophyta</taxon>
        <taxon>Magnoliopsida</taxon>
        <taxon>eudicotyledons</taxon>
        <taxon>Gunneridae</taxon>
        <taxon>Pentapetalae</taxon>
        <taxon>rosids</taxon>
        <taxon>fabids</taxon>
        <taxon>Rosales</taxon>
        <taxon>Rosaceae</taxon>
        <taxon>Amygdaloideae</taxon>
        <taxon>Maleae</taxon>
        <taxon>Malus</taxon>
    </lineage>
</organism>
<evidence type="ECO:0000256" key="2">
    <source>
        <dbReference type="ARBA" id="ARBA00007163"/>
    </source>
</evidence>
<feature type="region of interest" description="Disordered" evidence="7">
    <location>
        <begin position="61"/>
        <end position="91"/>
    </location>
</feature>
<comment type="similarity">
    <text evidence="2">Belongs to the bZIP family.</text>
</comment>
<comment type="subcellular location">
    <subcellularLocation>
        <location evidence="1">Nucleus</location>
    </subcellularLocation>
</comment>
<dbReference type="PROSITE" id="PS00036">
    <property type="entry name" value="BZIP_BASIC"/>
    <property type="match status" value="1"/>
</dbReference>
<dbReference type="InterPro" id="IPR044827">
    <property type="entry name" value="GBF-like"/>
</dbReference>
<evidence type="ECO:0000256" key="5">
    <source>
        <dbReference type="ARBA" id="ARBA00023163"/>
    </source>
</evidence>
<keyword evidence="5" id="KW-0804">Transcription</keyword>